<feature type="transmembrane region" description="Helical" evidence="1">
    <location>
        <begin position="45"/>
        <end position="64"/>
    </location>
</feature>
<accession>A0A238YJ77</accession>
<reference evidence="2 3" key="1">
    <citation type="submission" date="2017-06" db="EMBL/GenBank/DDBJ databases">
        <authorList>
            <person name="Kim H.J."/>
            <person name="Triplett B.A."/>
        </authorList>
    </citation>
    <scope>NUCLEOTIDE SEQUENCE [LARGE SCALE GENOMIC DNA]</scope>
    <source>
        <strain evidence="2 3">DSM 8800</strain>
    </source>
</reference>
<evidence type="ECO:0000313" key="2">
    <source>
        <dbReference type="EMBL" id="SNR70858.1"/>
    </source>
</evidence>
<keyword evidence="1" id="KW-0812">Transmembrane</keyword>
<proteinExistence type="predicted"/>
<name>A0A238YJ77_HALVU</name>
<keyword evidence="3" id="KW-1185">Reference proteome</keyword>
<evidence type="ECO:0000313" key="3">
    <source>
        <dbReference type="Proteomes" id="UP000198397"/>
    </source>
</evidence>
<gene>
    <name evidence="2" type="ORF">SAMN06264855_1485</name>
</gene>
<dbReference type="Proteomes" id="UP000198397">
    <property type="component" value="Unassembled WGS sequence"/>
</dbReference>
<evidence type="ECO:0008006" key="4">
    <source>
        <dbReference type="Google" id="ProtNLM"/>
    </source>
</evidence>
<sequence>MIQTHLILSHPDDIQRTRFGILRTISFTVGAMSPVLVGAAADRGFFEEAFLALAALAVLTVLSAK</sequence>
<dbReference type="AlphaFoldDB" id="A0A238YJ77"/>
<evidence type="ECO:0000256" key="1">
    <source>
        <dbReference type="SAM" id="Phobius"/>
    </source>
</evidence>
<keyword evidence="1" id="KW-1133">Transmembrane helix</keyword>
<keyword evidence="1" id="KW-0472">Membrane</keyword>
<protein>
    <recommendedName>
        <fullName evidence="4">Major facilitator superfamily (MFS) profile domain-containing protein</fullName>
    </recommendedName>
</protein>
<organism evidence="2 3">
    <name type="scientific">Halorubrum vacuolatum</name>
    <name type="common">Natronobacterium vacuolatum</name>
    <dbReference type="NCBI Taxonomy" id="63740"/>
    <lineage>
        <taxon>Archaea</taxon>
        <taxon>Methanobacteriati</taxon>
        <taxon>Methanobacteriota</taxon>
        <taxon>Stenosarchaea group</taxon>
        <taxon>Halobacteria</taxon>
        <taxon>Halobacteriales</taxon>
        <taxon>Haloferacaceae</taxon>
        <taxon>Halorubrum</taxon>
    </lineage>
</organism>
<dbReference type="EMBL" id="FZNQ01000048">
    <property type="protein sequence ID" value="SNR70858.1"/>
    <property type="molecule type" value="Genomic_DNA"/>
</dbReference>
<feature type="transmembrane region" description="Helical" evidence="1">
    <location>
        <begin position="21"/>
        <end position="39"/>
    </location>
</feature>